<dbReference type="PRINTS" id="PR00503">
    <property type="entry name" value="BROMODOMAIN"/>
</dbReference>
<dbReference type="Gramene" id="OE9A091851T1">
    <property type="protein sequence ID" value="OE9A091851C1"/>
    <property type="gene ID" value="OE9A091851"/>
</dbReference>
<evidence type="ECO:0000259" key="3">
    <source>
        <dbReference type="PROSITE" id="PS50014"/>
    </source>
</evidence>
<dbReference type="InterPro" id="IPR001487">
    <property type="entry name" value="Bromodomain"/>
</dbReference>
<proteinExistence type="predicted"/>
<dbReference type="OrthoDB" id="21449at2759"/>
<reference evidence="4 5" key="1">
    <citation type="submission" date="2019-12" db="EMBL/GenBank/DDBJ databases">
        <authorList>
            <person name="Alioto T."/>
            <person name="Alioto T."/>
            <person name="Gomez Garrido J."/>
        </authorList>
    </citation>
    <scope>NUCLEOTIDE SEQUENCE [LARGE SCALE GENOMIC DNA]</scope>
</reference>
<dbReference type="EMBL" id="CACTIH010005952">
    <property type="protein sequence ID" value="CAA3003341.1"/>
    <property type="molecule type" value="Genomic_DNA"/>
</dbReference>
<dbReference type="PANTHER" id="PTHR46136:SF19">
    <property type="entry name" value="TRANSCRIPTION FACTOR GTE12"/>
    <property type="match status" value="1"/>
</dbReference>
<evidence type="ECO:0000256" key="1">
    <source>
        <dbReference type="ARBA" id="ARBA00023117"/>
    </source>
</evidence>
<feature type="domain" description="Bromo" evidence="3">
    <location>
        <begin position="97"/>
        <end position="169"/>
    </location>
</feature>
<name>A0A8S0TDC9_OLEEU</name>
<evidence type="ECO:0000313" key="4">
    <source>
        <dbReference type="EMBL" id="CAA3003341.1"/>
    </source>
</evidence>
<comment type="caution">
    <text evidence="4">The sequence shown here is derived from an EMBL/GenBank/DDBJ whole genome shotgun (WGS) entry which is preliminary data.</text>
</comment>
<dbReference type="InterPro" id="IPR052442">
    <property type="entry name" value="Env_Response_Regulator"/>
</dbReference>
<dbReference type="InterPro" id="IPR036427">
    <property type="entry name" value="Bromodomain-like_sf"/>
</dbReference>
<sequence>MAAVDNTVQRSIKLKITSKGIRRELEDKSSGNMMMIVNNECRDGVNANGKSIPVKYSKSGNSNKRKPGVILECHREKKQSTVQSFKEQYSKILRSLMGHPHGFAFNQPIDPVKLKILDYFSIISEPMDLGKIKCKLEENRYSDAEEFARDVRLTFSNAMAYNPPGNYIYNFAKELNDLFNRRWNLRKTKLNAIDEGTSLELERAIKVSLDITEGKVKPARIAQSGCSTLVKTFHKDNGNHIAFATSNRKQPFDFPAVKCAACGNLTCQCSLRCSAKPSFTGHECVPNEDNCQQRVSPPATTAAIDKGWTSPVNMSPKKVSRAAMLKSHFADTISRARHHALLDHGKKINPVSRQKERERLERQQYEEKTRIAAENKTAVAASRMRVETELKMQRERERKAARIALEKMGKTVYFNENRDIMEFEAIIGGISIGNLRNSLEQLGLYIKDDYMEEDEVEAILQGEEGEILS</sequence>
<dbReference type="PROSITE" id="PS50014">
    <property type="entry name" value="BROMODOMAIN_2"/>
    <property type="match status" value="1"/>
</dbReference>
<dbReference type="Gramene" id="OE9A091851T2">
    <property type="protein sequence ID" value="OE9A091851C2"/>
    <property type="gene ID" value="OE9A091851"/>
</dbReference>
<protein>
    <submittedName>
        <fullName evidence="4">Transcription factor GTE12-like</fullName>
    </submittedName>
</protein>
<accession>A0A8S0TDC9</accession>
<evidence type="ECO:0000256" key="2">
    <source>
        <dbReference type="PROSITE-ProRule" id="PRU00035"/>
    </source>
</evidence>
<dbReference type="Pfam" id="PF00439">
    <property type="entry name" value="Bromodomain"/>
    <property type="match status" value="1"/>
</dbReference>
<dbReference type="PANTHER" id="PTHR46136">
    <property type="entry name" value="TRANSCRIPTION FACTOR GTE8"/>
    <property type="match status" value="1"/>
</dbReference>
<dbReference type="Gene3D" id="1.20.920.10">
    <property type="entry name" value="Bromodomain-like"/>
    <property type="match status" value="1"/>
</dbReference>
<evidence type="ECO:0000313" key="5">
    <source>
        <dbReference type="Proteomes" id="UP000594638"/>
    </source>
</evidence>
<organism evidence="4 5">
    <name type="scientific">Olea europaea subsp. europaea</name>
    <dbReference type="NCBI Taxonomy" id="158383"/>
    <lineage>
        <taxon>Eukaryota</taxon>
        <taxon>Viridiplantae</taxon>
        <taxon>Streptophyta</taxon>
        <taxon>Embryophyta</taxon>
        <taxon>Tracheophyta</taxon>
        <taxon>Spermatophyta</taxon>
        <taxon>Magnoliopsida</taxon>
        <taxon>eudicotyledons</taxon>
        <taxon>Gunneridae</taxon>
        <taxon>Pentapetalae</taxon>
        <taxon>asterids</taxon>
        <taxon>lamiids</taxon>
        <taxon>Lamiales</taxon>
        <taxon>Oleaceae</taxon>
        <taxon>Oleeae</taxon>
        <taxon>Olea</taxon>
    </lineage>
</organism>
<dbReference type="SMART" id="SM00297">
    <property type="entry name" value="BROMO"/>
    <property type="match status" value="1"/>
</dbReference>
<dbReference type="SUPFAM" id="SSF47370">
    <property type="entry name" value="Bromodomain"/>
    <property type="match status" value="1"/>
</dbReference>
<gene>
    <name evidence="4" type="ORF">OLEA9_A091851</name>
</gene>
<keyword evidence="1 2" id="KW-0103">Bromodomain</keyword>
<keyword evidence="5" id="KW-1185">Reference proteome</keyword>
<dbReference type="AlphaFoldDB" id="A0A8S0TDC9"/>
<dbReference type="Proteomes" id="UP000594638">
    <property type="component" value="Unassembled WGS sequence"/>
</dbReference>